<dbReference type="PANTHER" id="PTHR30289:SF1">
    <property type="entry name" value="PEBP (PHOSPHATIDYLETHANOLAMINE-BINDING PROTEIN) FAMILY PROTEIN"/>
    <property type="match status" value="1"/>
</dbReference>
<dbReference type="Gene3D" id="3.90.280.10">
    <property type="entry name" value="PEBP-like"/>
    <property type="match status" value="1"/>
</dbReference>
<dbReference type="CDD" id="cd00865">
    <property type="entry name" value="PEBP_bact_arch"/>
    <property type="match status" value="1"/>
</dbReference>
<dbReference type="HOGENOM" id="CLU_083918_2_1_11"/>
<sequence>MPNDPLHRLPDAAPFHLTSPDFADGAPLPQSARGAAQGGEDRSPALNWTGAPAMTRSYVLTAYDPDAPTGSGFWHWAVRGIPASTTALPAGAGDPDAGLLPDDAVTLHNDARATGFFGATPPAGHGTHRYYFTVTALDVESLDIPEGATPAMLGFLMLPHVIGRAQLMGTAINVGN</sequence>
<dbReference type="Pfam" id="PF01161">
    <property type="entry name" value="PBP"/>
    <property type="match status" value="1"/>
</dbReference>
<dbReference type="Proteomes" id="UP000032604">
    <property type="component" value="Chromosome"/>
</dbReference>
<evidence type="ECO:0000313" key="3">
    <source>
        <dbReference type="EMBL" id="AJW79321.1"/>
    </source>
</evidence>
<dbReference type="OrthoDB" id="9797506at2"/>
<evidence type="ECO:0000256" key="1">
    <source>
        <dbReference type="ARBA" id="ARBA00007120"/>
    </source>
</evidence>
<dbReference type="InterPro" id="IPR036610">
    <property type="entry name" value="PEBP-like_sf"/>
</dbReference>
<dbReference type="NCBIfam" id="TIGR00481">
    <property type="entry name" value="YbhB/YbcL family Raf kinase inhibitor-like protein"/>
    <property type="match status" value="1"/>
</dbReference>
<feature type="region of interest" description="Disordered" evidence="2">
    <location>
        <begin position="1"/>
        <end position="48"/>
    </location>
</feature>
<dbReference type="InterPro" id="IPR005247">
    <property type="entry name" value="YbhB_YbcL/LppC-like"/>
</dbReference>
<proteinExistence type="inferred from homology"/>
<dbReference type="PATRIC" id="fig|33014.5.peg.1953"/>
<dbReference type="AlphaFoldDB" id="A0A0D5CI77"/>
<accession>A0A0D5CI77</accession>
<dbReference type="SUPFAM" id="SSF49777">
    <property type="entry name" value="PEBP-like"/>
    <property type="match status" value="1"/>
</dbReference>
<evidence type="ECO:0000313" key="4">
    <source>
        <dbReference type="Proteomes" id="UP000032604"/>
    </source>
</evidence>
<dbReference type="EMBL" id="CP011043">
    <property type="protein sequence ID" value="AJW79321.1"/>
    <property type="molecule type" value="Genomic_DNA"/>
</dbReference>
<comment type="similarity">
    <text evidence="1">Belongs to the UPF0098 family.</text>
</comment>
<name>A0A0D5CI77_9MICO</name>
<dbReference type="RefSeq" id="WP_045528500.1">
    <property type="nucleotide sequence ID" value="NZ_CP011043.1"/>
</dbReference>
<protein>
    <recommendedName>
        <fullName evidence="5">YbhB/YbcL family Raf kinase inhibitor-like protein</fullName>
    </recommendedName>
</protein>
<gene>
    <name evidence="3" type="ORF">VO01_09465</name>
</gene>
<dbReference type="PANTHER" id="PTHR30289">
    <property type="entry name" value="UNCHARACTERIZED PROTEIN YBCL-RELATED"/>
    <property type="match status" value="1"/>
</dbReference>
<evidence type="ECO:0008006" key="5">
    <source>
        <dbReference type="Google" id="ProtNLM"/>
    </source>
</evidence>
<reference evidence="3 4" key="1">
    <citation type="journal article" date="2015" name="Genome Announc.">
        <title>Complete Genome Sequence of Clavibacter michiganensis subsp. insidiosus R1-1 Using PacBio Single-Molecule Real-Time Technology.</title>
        <authorList>
            <person name="Lu Y."/>
            <person name="Samac D.A."/>
            <person name="Glazebrook J."/>
            <person name="Ishimaru C.A."/>
        </authorList>
    </citation>
    <scope>NUCLEOTIDE SEQUENCE [LARGE SCALE GENOMIC DNA]</scope>
    <source>
        <strain evidence="3 4">R1-1</strain>
    </source>
</reference>
<dbReference type="InterPro" id="IPR008914">
    <property type="entry name" value="PEBP"/>
</dbReference>
<organism evidence="3 4">
    <name type="scientific">Clavibacter michiganensis subsp. insidiosus</name>
    <dbReference type="NCBI Taxonomy" id="33014"/>
    <lineage>
        <taxon>Bacteria</taxon>
        <taxon>Bacillati</taxon>
        <taxon>Actinomycetota</taxon>
        <taxon>Actinomycetes</taxon>
        <taxon>Micrococcales</taxon>
        <taxon>Microbacteriaceae</taxon>
        <taxon>Clavibacter</taxon>
    </lineage>
</organism>
<feature type="compositionally biased region" description="Basic and acidic residues" evidence="2">
    <location>
        <begin position="1"/>
        <end position="10"/>
    </location>
</feature>
<evidence type="ECO:0000256" key="2">
    <source>
        <dbReference type="SAM" id="MobiDB-lite"/>
    </source>
</evidence>
<dbReference type="KEGG" id="cmh:VO01_09465"/>